<gene>
    <name evidence="2" type="ORF">KHA90_02480</name>
</gene>
<comment type="caution">
    <text evidence="2">The sequence shown here is derived from an EMBL/GenBank/DDBJ whole genome shotgun (WGS) entry which is preliminary data.</text>
</comment>
<proteinExistence type="predicted"/>
<feature type="transmembrane region" description="Helical" evidence="1">
    <location>
        <begin position="7"/>
        <end position="25"/>
    </location>
</feature>
<dbReference type="RefSeq" id="WP_213294815.1">
    <property type="nucleotide sequence ID" value="NZ_JAGYVZ010000002.1"/>
</dbReference>
<accession>A0ABS5P6F1</accession>
<organism evidence="2 3">
    <name type="scientific">Flavobacterium psychroterrae</name>
    <dbReference type="NCBI Taxonomy" id="2133767"/>
    <lineage>
        <taxon>Bacteria</taxon>
        <taxon>Pseudomonadati</taxon>
        <taxon>Bacteroidota</taxon>
        <taxon>Flavobacteriia</taxon>
        <taxon>Flavobacteriales</taxon>
        <taxon>Flavobacteriaceae</taxon>
        <taxon>Flavobacterium</taxon>
    </lineage>
</organism>
<evidence type="ECO:0000256" key="1">
    <source>
        <dbReference type="SAM" id="Phobius"/>
    </source>
</evidence>
<dbReference type="EMBL" id="JAGYVZ010000002">
    <property type="protein sequence ID" value="MBS7229878.1"/>
    <property type="molecule type" value="Genomic_DNA"/>
</dbReference>
<keyword evidence="3" id="KW-1185">Reference proteome</keyword>
<evidence type="ECO:0000313" key="3">
    <source>
        <dbReference type="Proteomes" id="UP000722625"/>
    </source>
</evidence>
<keyword evidence="1" id="KW-0812">Transmembrane</keyword>
<reference evidence="2 3" key="1">
    <citation type="journal article" date="2018" name="Int. J. Syst. Evol. Microbiol.">
        <title>Flavobacterium chryseum sp. nov. and Flavobacterium psychroterrae sp. nov., novel environmental bacteria isolated from Antarctica.</title>
        <authorList>
            <person name="Kralova S."/>
            <person name="Svec P."/>
            <person name="Busse H.J."/>
            <person name="Stankova E."/>
            <person name="Vaczi P."/>
            <person name="Sedlacek I."/>
        </authorList>
    </citation>
    <scope>NUCLEOTIDE SEQUENCE [LARGE SCALE GENOMIC DNA]</scope>
    <source>
        <strain evidence="2 3">CCM 8827</strain>
    </source>
</reference>
<keyword evidence="1" id="KW-0472">Membrane</keyword>
<keyword evidence="1" id="KW-1133">Transmembrane helix</keyword>
<name>A0ABS5P6F1_9FLAO</name>
<feature type="transmembrane region" description="Helical" evidence="1">
    <location>
        <begin position="31"/>
        <end position="52"/>
    </location>
</feature>
<dbReference type="Proteomes" id="UP000722625">
    <property type="component" value="Unassembled WGS sequence"/>
</dbReference>
<protein>
    <submittedName>
        <fullName evidence="2">Uncharacterized protein</fullName>
    </submittedName>
</protein>
<feature type="transmembrane region" description="Helical" evidence="1">
    <location>
        <begin position="64"/>
        <end position="88"/>
    </location>
</feature>
<sequence>MSITKTRIFVISLVSCIIAVSLAIFITDNRAFEMCFWIPLFVYFLIQCYVFYLSRKTKIKKTWIIGLINLIIALLLALFFAGILLYGMGMRSAMGAMKG</sequence>
<evidence type="ECO:0000313" key="2">
    <source>
        <dbReference type="EMBL" id="MBS7229878.1"/>
    </source>
</evidence>